<dbReference type="PROSITE" id="PS50164">
    <property type="entry name" value="GIY_YIG"/>
    <property type="match status" value="1"/>
</dbReference>
<accession>A0ABR4U0P6</accession>
<evidence type="ECO:0000259" key="2">
    <source>
        <dbReference type="PROSITE" id="PS50164"/>
    </source>
</evidence>
<dbReference type="PANTHER" id="PTHR34477:SF5">
    <property type="entry name" value="BSL5627 PROTEIN"/>
    <property type="match status" value="1"/>
</dbReference>
<comment type="similarity">
    <text evidence="1">Belongs to the UPF0213 family.</text>
</comment>
<name>A0ABR4U0P6_9FLAO</name>
<dbReference type="InterPro" id="IPR000305">
    <property type="entry name" value="GIY-YIG_endonuc"/>
</dbReference>
<comment type="caution">
    <text evidence="3">The sequence shown here is derived from an EMBL/GenBank/DDBJ whole genome shotgun (WGS) entry which is preliminary data.</text>
</comment>
<evidence type="ECO:0000313" key="3">
    <source>
        <dbReference type="EMBL" id="KEY19777.1"/>
    </source>
</evidence>
<sequence>MMKVGFIYMVTNKNNTTIYVGVTANLPARILEHKTKQYKNSFSAKYNLDKLVYWEAFQDIGNAIGREKQIKGGSRQKKLDLINSINPEWIDLYESILNIMDL</sequence>
<protein>
    <recommendedName>
        <fullName evidence="2">GIY-YIG domain-containing protein</fullName>
    </recommendedName>
</protein>
<dbReference type="Proteomes" id="UP000028349">
    <property type="component" value="Unassembled WGS sequence"/>
</dbReference>
<dbReference type="SUPFAM" id="SSF82771">
    <property type="entry name" value="GIY-YIG endonuclease"/>
    <property type="match status" value="1"/>
</dbReference>
<dbReference type="EMBL" id="JPEP01000001">
    <property type="protein sequence ID" value="KEY19777.1"/>
    <property type="molecule type" value="Genomic_DNA"/>
</dbReference>
<dbReference type="InterPro" id="IPR035901">
    <property type="entry name" value="GIY-YIG_endonuc_sf"/>
</dbReference>
<dbReference type="PANTHER" id="PTHR34477">
    <property type="entry name" value="UPF0213 PROTEIN YHBQ"/>
    <property type="match status" value="1"/>
</dbReference>
<dbReference type="CDD" id="cd10448">
    <property type="entry name" value="GIY-YIG_unchar_3"/>
    <property type="match status" value="1"/>
</dbReference>
<organism evidence="3 4">
    <name type="scientific">Kaistella antarctica</name>
    <dbReference type="NCBI Taxonomy" id="266748"/>
    <lineage>
        <taxon>Bacteria</taxon>
        <taxon>Pseudomonadati</taxon>
        <taxon>Bacteroidota</taxon>
        <taxon>Flavobacteriia</taxon>
        <taxon>Flavobacteriales</taxon>
        <taxon>Weeksellaceae</taxon>
        <taxon>Chryseobacterium group</taxon>
        <taxon>Kaistella</taxon>
    </lineage>
</organism>
<keyword evidence="4" id="KW-1185">Reference proteome</keyword>
<dbReference type="Gene3D" id="3.40.1440.10">
    <property type="entry name" value="GIY-YIG endonuclease"/>
    <property type="match status" value="1"/>
</dbReference>
<gene>
    <name evidence="3" type="ORF">HY04_00670</name>
</gene>
<dbReference type="InterPro" id="IPR050190">
    <property type="entry name" value="UPF0213_domain"/>
</dbReference>
<proteinExistence type="inferred from homology"/>
<feature type="domain" description="GIY-YIG" evidence="2">
    <location>
        <begin position="3"/>
        <end position="80"/>
    </location>
</feature>
<reference evidence="3 4" key="1">
    <citation type="submission" date="2014-07" db="EMBL/GenBank/DDBJ databases">
        <authorList>
            <person name="Pisani N.G."/>
            <person name="Newman J.D."/>
        </authorList>
    </citation>
    <scope>NUCLEOTIDE SEQUENCE [LARGE SCALE GENOMIC DNA]</scope>
    <source>
        <strain evidence="3 4">LMG 24720</strain>
    </source>
</reference>
<dbReference type="Pfam" id="PF01541">
    <property type="entry name" value="GIY-YIG"/>
    <property type="match status" value="1"/>
</dbReference>
<evidence type="ECO:0000313" key="4">
    <source>
        <dbReference type="Proteomes" id="UP000028349"/>
    </source>
</evidence>
<evidence type="ECO:0000256" key="1">
    <source>
        <dbReference type="ARBA" id="ARBA00007435"/>
    </source>
</evidence>